<dbReference type="Gene3D" id="2.160.20.120">
    <property type="match status" value="1"/>
</dbReference>
<evidence type="ECO:0000259" key="2">
    <source>
        <dbReference type="Pfam" id="PF10988"/>
    </source>
</evidence>
<dbReference type="EMBL" id="CP001827">
    <property type="protein sequence ID" value="ACZ61195.1"/>
    <property type="molecule type" value="Genomic_DNA"/>
</dbReference>
<dbReference type="eggNOG" id="COG0515">
    <property type="taxonomic scope" value="Bacteria"/>
</dbReference>
<dbReference type="Pfam" id="PF10988">
    <property type="entry name" value="DUF2807"/>
    <property type="match status" value="1"/>
</dbReference>
<feature type="transmembrane region" description="Helical" evidence="1">
    <location>
        <begin position="36"/>
        <end position="58"/>
    </location>
</feature>
<dbReference type="InterPro" id="IPR021255">
    <property type="entry name" value="DUF2807"/>
</dbReference>
<protein>
    <submittedName>
        <fullName evidence="3">Lipoprotein</fullName>
    </submittedName>
</protein>
<dbReference type="AlphaFoldDB" id="D2BJY3"/>
<keyword evidence="1" id="KW-1133">Transmembrane helix</keyword>
<evidence type="ECO:0000313" key="3">
    <source>
        <dbReference type="EMBL" id="ACZ61195.1"/>
    </source>
</evidence>
<name>D2BJY3_DEHMV</name>
<evidence type="ECO:0000256" key="1">
    <source>
        <dbReference type="SAM" id="Phobius"/>
    </source>
</evidence>
<dbReference type="Proteomes" id="UP000002506">
    <property type="component" value="Chromosome"/>
</dbReference>
<keyword evidence="1" id="KW-0812">Transmembrane</keyword>
<proteinExistence type="predicted"/>
<keyword evidence="1" id="KW-0472">Membrane</keyword>
<dbReference type="KEGG" id="dev:DhcVS_14"/>
<accession>D2BJY3</accession>
<reference evidence="3 4" key="1">
    <citation type="journal article" date="2009" name="PLoS Genet.">
        <title>Localized plasticity in the streamlined genomes of vinyl chloride respiring Dehalococcoides.</title>
        <authorList>
            <person name="McMurdie P.J."/>
            <person name="Behrens S.F."/>
            <person name="Muller J.A."/>
            <person name="Goke J."/>
            <person name="Ritalahti K.M."/>
            <person name="Wagner R."/>
            <person name="Goltsman E."/>
            <person name="Lapidus A."/>
            <person name="Holmes S."/>
            <person name="Loffler F.E."/>
            <person name="Spormann A.M."/>
        </authorList>
    </citation>
    <scope>NUCLEOTIDE SEQUENCE [LARGE SCALE GENOMIC DNA]</scope>
    <source>
        <strain evidence="3 4">VS</strain>
    </source>
</reference>
<dbReference type="HOGENOM" id="CLU_072746_2_1_0"/>
<gene>
    <name evidence="3" type="ordered locus">DhcVS_14</name>
</gene>
<organism evidence="3 4">
    <name type="scientific">Dehalococcoides mccartyi (strain VS)</name>
    <dbReference type="NCBI Taxonomy" id="311424"/>
    <lineage>
        <taxon>Bacteria</taxon>
        <taxon>Bacillati</taxon>
        <taxon>Chloroflexota</taxon>
        <taxon>Dehalococcoidia</taxon>
        <taxon>Dehalococcoidales</taxon>
        <taxon>Dehalococcoidaceae</taxon>
        <taxon>Dehalococcoides</taxon>
    </lineage>
</organism>
<feature type="domain" description="Putative auto-transporter adhesin head GIN" evidence="2">
    <location>
        <begin position="77"/>
        <end position="278"/>
    </location>
</feature>
<keyword evidence="3" id="KW-0449">Lipoprotein</keyword>
<sequence length="294" mass="31315">MLQRSGNKRFIQPEQKLIKWYNQSPSRRFQVKKAGLLWLSIFLVLTLVLLGGGCIPGVDGFITGNGAVENRAFDYTDFNRVEISNVITADISCSDSFEISVSTHENIFEYLELEKSGQTLRIGLKDHFSFTNVKIEASICLPELVGLNISGASEAVVSGFNSVNDFTALVTGASRLALRNMMVGQSSFYINGASVASGDLVCGNAGIEVSGASRLELSGQGGDIDVLAEGASTVNLEKFLAASAIVEAAGVSNIRVYTNGDLYIKASGVSSVKYFGTPVIKNIDISDISSANKG</sequence>
<evidence type="ECO:0000313" key="4">
    <source>
        <dbReference type="Proteomes" id="UP000002506"/>
    </source>
</evidence>